<dbReference type="AlphaFoldDB" id="A4G2R4"/>
<gene>
    <name evidence="1" type="ordered locus">HEAR0601</name>
</gene>
<dbReference type="STRING" id="204773.HEAR0601"/>
<dbReference type="Proteomes" id="UP000006697">
    <property type="component" value="Chromosome"/>
</dbReference>
<evidence type="ECO:0000313" key="1">
    <source>
        <dbReference type="EMBL" id="CAL60801.1"/>
    </source>
</evidence>
<evidence type="ECO:0000313" key="2">
    <source>
        <dbReference type="Proteomes" id="UP000006697"/>
    </source>
</evidence>
<reference evidence="1 2" key="1">
    <citation type="journal article" date="2007" name="PLoS Genet.">
        <title>A tale of two oxidation states: bacterial colonization of arsenic-rich environments.</title>
        <authorList>
            <person name="Muller D."/>
            <person name="Medigue C."/>
            <person name="Koechler S."/>
            <person name="Barbe V."/>
            <person name="Barakat M."/>
            <person name="Talla E."/>
            <person name="Bonnefoy V."/>
            <person name="Krin E."/>
            <person name="Arsene-Ploetze F."/>
            <person name="Carapito C."/>
            <person name="Chandler M."/>
            <person name="Cournoyer B."/>
            <person name="Cruveiller S."/>
            <person name="Dossat C."/>
            <person name="Duval S."/>
            <person name="Heymann M."/>
            <person name="Leize E."/>
            <person name="Lieutaud A."/>
            <person name="Lievremont D."/>
            <person name="Makita Y."/>
            <person name="Mangenot S."/>
            <person name="Nitschke W."/>
            <person name="Ortet P."/>
            <person name="Perdrial N."/>
            <person name="Schoepp B."/>
            <person name="Siguier N."/>
            <person name="Simeonova D.D."/>
            <person name="Rouy Z."/>
            <person name="Segurens B."/>
            <person name="Turlin E."/>
            <person name="Vallenet D."/>
            <person name="Van Dorsselaer A."/>
            <person name="Weiss S."/>
            <person name="Weissenbach J."/>
            <person name="Lett M.C."/>
            <person name="Danchin A."/>
            <person name="Bertin P.N."/>
        </authorList>
    </citation>
    <scope>NUCLEOTIDE SEQUENCE [LARGE SCALE GENOMIC DNA]</scope>
    <source>
        <strain evidence="2">ULPAs1</strain>
    </source>
</reference>
<dbReference type="EMBL" id="CU207211">
    <property type="protein sequence ID" value="CAL60801.1"/>
    <property type="molecule type" value="Genomic_DNA"/>
</dbReference>
<name>A4G2R4_HERAR</name>
<dbReference type="InterPro" id="IPR025737">
    <property type="entry name" value="FApF"/>
</dbReference>
<keyword evidence="2" id="KW-1185">Reference proteome</keyword>
<accession>A4G2R4</accession>
<dbReference type="Pfam" id="PF13557">
    <property type="entry name" value="Phenol_MetA_deg"/>
    <property type="match status" value="1"/>
</dbReference>
<dbReference type="eggNOG" id="COG4313">
    <property type="taxonomic scope" value="Bacteria"/>
</dbReference>
<evidence type="ECO:0008006" key="3">
    <source>
        <dbReference type="Google" id="ProtNLM"/>
    </source>
</evidence>
<dbReference type="KEGG" id="har:HEAR0601"/>
<protein>
    <recommendedName>
        <fullName evidence="3">Transporter</fullName>
    </recommendedName>
</protein>
<sequence>MASSEVYPGAFAVAPPGTQALSLYLYERKYEGFYIDGKRFGDSELKAHATVLAYTNFGQTAGMPSSWNIALPDIHVRKTSGSLPYGFGDTTNGLGDVRLGYTFWPVNDTESGRSLAIASTLQIPSADYDNSQSLNAGDNRWRATLQLGWIQKLSSTLTFDFVPEVSFYSPNHNFVGFGMTQKPTYAATTYLRWRFMPIWEANVGFQANRGGAQNINGYVLDNERRQQRVFLGLSTALSKNIFTGLRYSHDTSIGYELKTTSDLVLNFHYVF</sequence>
<dbReference type="HOGENOM" id="CLU_1025914_0_0_4"/>
<organism evidence="1 2">
    <name type="scientific">Herminiimonas arsenicoxydans</name>
    <dbReference type="NCBI Taxonomy" id="204773"/>
    <lineage>
        <taxon>Bacteria</taxon>
        <taxon>Pseudomonadati</taxon>
        <taxon>Pseudomonadota</taxon>
        <taxon>Betaproteobacteria</taxon>
        <taxon>Burkholderiales</taxon>
        <taxon>Oxalobacteraceae</taxon>
        <taxon>Herminiimonas</taxon>
    </lineage>
</organism>
<proteinExistence type="predicted"/>